<dbReference type="EMBL" id="AAXG02000007">
    <property type="protein sequence ID" value="EDN01067.1"/>
    <property type="molecule type" value="Genomic_DNA"/>
</dbReference>
<feature type="region of interest" description="Disordered" evidence="1">
    <location>
        <begin position="405"/>
        <end position="429"/>
    </location>
</feature>
<proteinExistence type="predicted"/>
<keyword evidence="2" id="KW-1133">Transmembrane helix</keyword>
<feature type="transmembrane region" description="Helical" evidence="2">
    <location>
        <begin position="94"/>
        <end position="114"/>
    </location>
</feature>
<accession>A6NS29</accession>
<sequence>MLPMMALLMAVGWLVYLRKLPKDTGFTADQPKRFYWKLLLRSLWTILFTVVLIVAFSVPVHIAILLCILCNAVVSRFRWQELKPFFASAFEARLLVSTLLIMVFKEVLAATGVINRLPELFSQLAIPSFLVFALVFFFGSIISGSQAIIVLCMSHADGADGTAQQLHGVIDGKAAVHLSAGAVDVHGDLLVGSGTQAEQLENQAVGLLRGDGPEAEHRPLLHQAVLNAAAGVAVAGLHQNVGHLHVLPSFLPVVRVFTRSFSFFHRVERLQHQLHKAPLQTVSTLRLSDGIQGGVLPSDMYPVRRGRRDIAQRIRWGVVLPGQRLFFPFRMGQPVSVAQHGHQADVPVTLVQLGPGPAQGLSALGLQVQPDCPLNRPAVLIQGHVPDPEYGVLFRHPEGSFRRIGPQDSLPAGCFQPLGQRPHDYRAPQ</sequence>
<keyword evidence="4" id="KW-1185">Reference proteome</keyword>
<reference evidence="3 4" key="2">
    <citation type="submission" date="2007-06" db="EMBL/GenBank/DDBJ databases">
        <title>Draft genome sequence of Pseudoflavonifractor capillosus ATCC 29799.</title>
        <authorList>
            <person name="Sudarsanam P."/>
            <person name="Ley R."/>
            <person name="Guruge J."/>
            <person name="Turnbaugh P.J."/>
            <person name="Mahowald M."/>
            <person name="Liep D."/>
            <person name="Gordon J."/>
        </authorList>
    </citation>
    <scope>NUCLEOTIDE SEQUENCE [LARGE SCALE GENOMIC DNA]</scope>
    <source>
        <strain evidence="3 4">ATCC 29799</strain>
    </source>
</reference>
<dbReference type="eggNOG" id="COG1906">
    <property type="taxonomic scope" value="Bacteria"/>
</dbReference>
<gene>
    <name evidence="3" type="ORF">BACCAP_01007</name>
</gene>
<dbReference type="AlphaFoldDB" id="A6NS29"/>
<keyword evidence="2" id="KW-0472">Membrane</keyword>
<keyword evidence="2" id="KW-0812">Transmembrane</keyword>
<dbReference type="STRING" id="411467.BACCAP_01007"/>
<protein>
    <submittedName>
        <fullName evidence="3">Uncharacterized protein</fullName>
    </submittedName>
</protein>
<comment type="caution">
    <text evidence="3">The sequence shown here is derived from an EMBL/GenBank/DDBJ whole genome shotgun (WGS) entry which is preliminary data.</text>
</comment>
<reference evidence="3 4" key="1">
    <citation type="submission" date="2007-04" db="EMBL/GenBank/DDBJ databases">
        <authorList>
            <person name="Fulton L."/>
            <person name="Clifton S."/>
            <person name="Fulton B."/>
            <person name="Xu J."/>
            <person name="Minx P."/>
            <person name="Pepin K.H."/>
            <person name="Johnson M."/>
            <person name="Thiruvilangam P."/>
            <person name="Bhonagiri V."/>
            <person name="Nash W.E."/>
            <person name="Mardis E.R."/>
            <person name="Wilson R.K."/>
        </authorList>
    </citation>
    <scope>NUCLEOTIDE SEQUENCE [LARGE SCALE GENOMIC DNA]</scope>
    <source>
        <strain evidence="3 4">ATCC 29799</strain>
    </source>
</reference>
<organism evidence="3 4">
    <name type="scientific">Pseudoflavonifractor capillosus ATCC 29799</name>
    <dbReference type="NCBI Taxonomy" id="411467"/>
    <lineage>
        <taxon>Bacteria</taxon>
        <taxon>Bacillati</taxon>
        <taxon>Bacillota</taxon>
        <taxon>Clostridia</taxon>
        <taxon>Eubacteriales</taxon>
        <taxon>Oscillospiraceae</taxon>
        <taxon>Pseudoflavonifractor</taxon>
    </lineage>
</organism>
<dbReference type="Proteomes" id="UP000003639">
    <property type="component" value="Unassembled WGS sequence"/>
</dbReference>
<feature type="transmembrane region" description="Helical" evidence="2">
    <location>
        <begin position="120"/>
        <end position="143"/>
    </location>
</feature>
<name>A6NS29_9FIRM</name>
<evidence type="ECO:0000256" key="2">
    <source>
        <dbReference type="SAM" id="Phobius"/>
    </source>
</evidence>
<feature type="transmembrane region" description="Helical" evidence="2">
    <location>
        <begin position="45"/>
        <end position="74"/>
    </location>
</feature>
<evidence type="ECO:0000313" key="4">
    <source>
        <dbReference type="Proteomes" id="UP000003639"/>
    </source>
</evidence>
<evidence type="ECO:0000256" key="1">
    <source>
        <dbReference type="SAM" id="MobiDB-lite"/>
    </source>
</evidence>
<evidence type="ECO:0000313" key="3">
    <source>
        <dbReference type="EMBL" id="EDN01067.1"/>
    </source>
</evidence>